<proteinExistence type="predicted"/>
<dbReference type="EMBL" id="HG994362">
    <property type="protein sequence ID" value="CAF2262229.1"/>
    <property type="molecule type" value="Genomic_DNA"/>
</dbReference>
<gene>
    <name evidence="1" type="ORF">DARMORV10_A08P37180.1</name>
</gene>
<evidence type="ECO:0000313" key="1">
    <source>
        <dbReference type="EMBL" id="CAF2262229.1"/>
    </source>
</evidence>
<name>A0A817AEN2_BRANA</name>
<dbReference type="Proteomes" id="UP001295469">
    <property type="component" value="Chromosome A08"/>
</dbReference>
<dbReference type="AlphaFoldDB" id="A0A817AEN2"/>
<sequence length="38" mass="4650">MRSLDMDHMTLCWFVVLLAYRLAVMLLIKDREMNFLLF</sequence>
<protein>
    <submittedName>
        <fullName evidence="1">(rape) hypothetical protein</fullName>
    </submittedName>
</protein>
<reference evidence="1" key="1">
    <citation type="submission" date="2021-01" db="EMBL/GenBank/DDBJ databases">
        <authorList>
            <consortium name="Genoscope - CEA"/>
            <person name="William W."/>
        </authorList>
    </citation>
    <scope>NUCLEOTIDE SEQUENCE</scope>
</reference>
<organism evidence="1">
    <name type="scientific">Brassica napus</name>
    <name type="common">Rape</name>
    <dbReference type="NCBI Taxonomy" id="3708"/>
    <lineage>
        <taxon>Eukaryota</taxon>
        <taxon>Viridiplantae</taxon>
        <taxon>Streptophyta</taxon>
        <taxon>Embryophyta</taxon>
        <taxon>Tracheophyta</taxon>
        <taxon>Spermatophyta</taxon>
        <taxon>Magnoliopsida</taxon>
        <taxon>eudicotyledons</taxon>
        <taxon>Gunneridae</taxon>
        <taxon>Pentapetalae</taxon>
        <taxon>rosids</taxon>
        <taxon>malvids</taxon>
        <taxon>Brassicales</taxon>
        <taxon>Brassicaceae</taxon>
        <taxon>Brassiceae</taxon>
        <taxon>Brassica</taxon>
    </lineage>
</organism>
<accession>A0A817AEN2</accession>